<feature type="transmembrane region" description="Helical" evidence="1">
    <location>
        <begin position="37"/>
        <end position="56"/>
    </location>
</feature>
<evidence type="ECO:0000313" key="3">
    <source>
        <dbReference type="Proteomes" id="UP000202086"/>
    </source>
</evidence>
<sequence>MSEIQNDPIGAAITVTFLVLGGCLGGATAIFEGYSAPVAVAFTLGGAALCGSLGRFL</sequence>
<keyword evidence="3" id="KW-1185">Reference proteome</keyword>
<dbReference type="Proteomes" id="UP000202086">
    <property type="component" value="Segment"/>
</dbReference>
<proteinExistence type="predicted"/>
<dbReference type="KEGG" id="vg:16193550"/>
<feature type="transmembrane region" description="Helical" evidence="1">
    <location>
        <begin position="12"/>
        <end position="31"/>
    </location>
</feature>
<keyword evidence="1" id="KW-1133">Transmembrane helix</keyword>
<dbReference type="GeneID" id="16193550"/>
<dbReference type="EMBL" id="KC292029">
    <property type="protein sequence ID" value="AGM11997.1"/>
    <property type="molecule type" value="Genomic_DNA"/>
</dbReference>
<accession>R4TMM6</accession>
<organism evidence="2 3">
    <name type="scientific">Haloarcula californiae tailed virus 1</name>
    <dbReference type="NCBI Taxonomy" id="1273746"/>
    <lineage>
        <taxon>Viruses</taxon>
        <taxon>Duplodnaviria</taxon>
        <taxon>Heunggongvirae</taxon>
        <taxon>Uroviricota</taxon>
        <taxon>Caudoviricetes</taxon>
        <taxon>Thumleimavirales</taxon>
        <taxon>Druskaviridae</taxon>
        <taxon>Hacavirus</taxon>
        <taxon>Hacavirus italiense</taxon>
        <taxon>Hacavirus HCTV1</taxon>
    </lineage>
</organism>
<reference evidence="2 3" key="1">
    <citation type="submission" date="2012-12" db="EMBL/GenBank/DDBJ databases">
        <authorList>
            <person name="Sencilo A."/>
            <person name="Jacobs-Sera D."/>
            <person name="Russell D.A."/>
            <person name="Ko C."/>
            <person name="Atanasova N."/>
            <person name="Osterlund E."/>
            <person name="Oksanen H.M."/>
            <person name="Bamford D.H."/>
            <person name="Hatfull G.F."/>
            <person name="Roine E."/>
            <person name="Hendrix R.W."/>
        </authorList>
    </citation>
    <scope>NUCLEOTIDE SEQUENCE [LARGE SCALE GENOMIC DNA]</scope>
</reference>
<gene>
    <name evidence="2" type="primary">140</name>
    <name evidence="2" type="ORF">DNAM5_140</name>
</gene>
<protein>
    <submittedName>
        <fullName evidence="2">Uncharacterized protein</fullName>
    </submittedName>
</protein>
<dbReference type="RefSeq" id="YP_008059701.1">
    <property type="nucleotide sequence ID" value="NC_021330.1"/>
</dbReference>
<name>R4TMM6_9CAUD</name>
<evidence type="ECO:0000313" key="2">
    <source>
        <dbReference type="EMBL" id="AGM11997.1"/>
    </source>
</evidence>
<evidence type="ECO:0000256" key="1">
    <source>
        <dbReference type="SAM" id="Phobius"/>
    </source>
</evidence>
<keyword evidence="1" id="KW-0472">Membrane</keyword>
<keyword evidence="1" id="KW-0812">Transmembrane</keyword>